<organism evidence="2 3">
    <name type="scientific">Segatella copri</name>
    <dbReference type="NCBI Taxonomy" id="165179"/>
    <lineage>
        <taxon>Bacteria</taxon>
        <taxon>Pseudomonadati</taxon>
        <taxon>Bacteroidota</taxon>
        <taxon>Bacteroidia</taxon>
        <taxon>Bacteroidales</taxon>
        <taxon>Prevotellaceae</taxon>
        <taxon>Segatella</taxon>
    </lineage>
</organism>
<gene>
    <name evidence="2" type="ORF">F7D74_15550</name>
</gene>
<comment type="caution">
    <text evidence="2">The sequence shown here is derived from an EMBL/GenBank/DDBJ whole genome shotgun (WGS) entry which is preliminary data.</text>
</comment>
<sequence>MKVNVMIWMAIWLIMGCICHSATSYHFYYMEQWSTFYYEGDLAWQTLCKPGGITVLVAEFLQQFFCYGLGPVIFGGLMTLVAWAQSQFVKDAPRYLGCITAVSMLLTLTSSNGSLLSGSVTFVCAMLLVAMVCRAHKILKCLAIVLLLCVVRKDNLVREGNEETALIYLPWATAAVVFLLQIFLRHLKFYKAQSGTASASQLTRKRMALDLGLQLIVVIGASAALFATSYSAKDQYMEKIYYYVRHQQWDEIISRSHSRGSKGNVTFQLCRNMALAEKGELGEKFLMYEQSGMNSIMTTDMNSLQVTMLLTDVFYAMGYVNMSQLCAFESQECIDNKSPYLWQRLVVTNLENGAYAVAEKYIHKLERTLAYRDWARERRKFLYNDAAVRRDPVLGLKRKCIFKGDCLMGRDGFDHDLERIVEACPEHRASLEYLGAMYIVSNQQGKFLRLMKKYKGTKAMPRIPASFEKAMKTFEYQATESIEPIL</sequence>
<keyword evidence="1" id="KW-0812">Transmembrane</keyword>
<reference evidence="3" key="1">
    <citation type="submission" date="2019-09" db="EMBL/GenBank/DDBJ databases">
        <title>Distinct polysaccharide growth profiles of human intestinal Prevotella copri isolates.</title>
        <authorList>
            <person name="Fehlner-Peach H."/>
            <person name="Magnabosco C."/>
            <person name="Raghavan V."/>
            <person name="Scher J.U."/>
            <person name="Tett A."/>
            <person name="Cox L.M."/>
            <person name="Gottsegen C."/>
            <person name="Watters A."/>
            <person name="Wiltshire- Gordon J.D."/>
            <person name="Segata N."/>
            <person name="Bonneau R."/>
            <person name="Littman D.R."/>
        </authorList>
    </citation>
    <scope>NUCLEOTIDE SEQUENCE [LARGE SCALE GENOMIC DNA]</scope>
    <source>
        <strain evidence="3">iAA108</strain>
    </source>
</reference>
<evidence type="ECO:0000313" key="3">
    <source>
        <dbReference type="Proteomes" id="UP000421408"/>
    </source>
</evidence>
<feature type="transmembrane region" description="Helical" evidence="1">
    <location>
        <begin position="92"/>
        <end position="109"/>
    </location>
</feature>
<evidence type="ECO:0000313" key="2">
    <source>
        <dbReference type="EMBL" id="MQN85360.1"/>
    </source>
</evidence>
<dbReference type="EMBL" id="VZCC01000108">
    <property type="protein sequence ID" value="MQN85360.1"/>
    <property type="molecule type" value="Genomic_DNA"/>
</dbReference>
<dbReference type="PROSITE" id="PS51257">
    <property type="entry name" value="PROKAR_LIPOPROTEIN"/>
    <property type="match status" value="1"/>
</dbReference>
<accession>A0AA90V2N7</accession>
<protein>
    <submittedName>
        <fullName evidence="2">Uncharacterized protein</fullName>
    </submittedName>
</protein>
<proteinExistence type="predicted"/>
<keyword evidence="1" id="KW-0472">Membrane</keyword>
<dbReference type="Pfam" id="PF19529">
    <property type="entry name" value="DUF6057"/>
    <property type="match status" value="1"/>
</dbReference>
<keyword evidence="1" id="KW-1133">Transmembrane helix</keyword>
<feature type="transmembrane region" description="Helical" evidence="1">
    <location>
        <begin position="208"/>
        <end position="230"/>
    </location>
</feature>
<dbReference type="InterPro" id="IPR045692">
    <property type="entry name" value="DUF6057"/>
</dbReference>
<dbReference type="RefSeq" id="WP_153119764.1">
    <property type="nucleotide sequence ID" value="NZ_VZCC01000108.1"/>
</dbReference>
<evidence type="ECO:0000256" key="1">
    <source>
        <dbReference type="SAM" id="Phobius"/>
    </source>
</evidence>
<feature type="transmembrane region" description="Helical" evidence="1">
    <location>
        <begin position="7"/>
        <end position="28"/>
    </location>
</feature>
<feature type="transmembrane region" description="Helical" evidence="1">
    <location>
        <begin position="165"/>
        <end position="187"/>
    </location>
</feature>
<name>A0AA90V2N7_9BACT</name>
<dbReference type="AlphaFoldDB" id="A0AA90V2N7"/>
<feature type="transmembrane region" description="Helical" evidence="1">
    <location>
        <begin position="60"/>
        <end position="83"/>
    </location>
</feature>
<dbReference type="Proteomes" id="UP000421408">
    <property type="component" value="Unassembled WGS sequence"/>
</dbReference>